<dbReference type="PROSITE" id="PS51257">
    <property type="entry name" value="PROKAR_LIPOPROTEIN"/>
    <property type="match status" value="1"/>
</dbReference>
<dbReference type="PANTHER" id="PTHR31284:SF10">
    <property type="entry name" value="ACID PHOSPHATASE-LIKE PROTEIN"/>
    <property type="match status" value="1"/>
</dbReference>
<dbReference type="Pfam" id="PF03767">
    <property type="entry name" value="Acid_phosphat_B"/>
    <property type="match status" value="1"/>
</dbReference>
<proteinExistence type="predicted"/>
<dbReference type="InterPro" id="IPR036412">
    <property type="entry name" value="HAD-like_sf"/>
</dbReference>
<comment type="caution">
    <text evidence="3">The sequence shown here is derived from an EMBL/GenBank/DDBJ whole genome shotgun (WGS) entry which is preliminary data.</text>
</comment>
<protein>
    <submittedName>
        <fullName evidence="3">5'-nucleotidase, lipoprotein e(P4) family</fullName>
    </submittedName>
</protein>
<evidence type="ECO:0000313" key="4">
    <source>
        <dbReference type="Proteomes" id="UP001597511"/>
    </source>
</evidence>
<dbReference type="Proteomes" id="UP001597511">
    <property type="component" value="Unassembled WGS sequence"/>
</dbReference>
<reference evidence="4" key="1">
    <citation type="journal article" date="2019" name="Int. J. Syst. Evol. Microbiol.">
        <title>The Global Catalogue of Microorganisms (GCM) 10K type strain sequencing project: providing services to taxonomists for standard genome sequencing and annotation.</title>
        <authorList>
            <consortium name="The Broad Institute Genomics Platform"/>
            <consortium name="The Broad Institute Genome Sequencing Center for Infectious Disease"/>
            <person name="Wu L."/>
            <person name="Ma J."/>
        </authorList>
    </citation>
    <scope>NUCLEOTIDE SEQUENCE [LARGE SCALE GENOMIC DNA]</scope>
    <source>
        <strain evidence="4">KCTC 23299</strain>
    </source>
</reference>
<dbReference type="InterPro" id="IPR005519">
    <property type="entry name" value="Acid_phosphat_B-like"/>
</dbReference>
<gene>
    <name evidence="3" type="ORF">ACFS6H_19265</name>
</gene>
<feature type="signal peptide" evidence="2">
    <location>
        <begin position="1"/>
        <end position="18"/>
    </location>
</feature>
<dbReference type="CDD" id="cd07534">
    <property type="entry name" value="HAD_CAP"/>
    <property type="match status" value="1"/>
</dbReference>
<evidence type="ECO:0000313" key="3">
    <source>
        <dbReference type="EMBL" id="MFD2921868.1"/>
    </source>
</evidence>
<dbReference type="PIRSF" id="PIRSF019271">
    <property type="entry name" value="Acid_Ptase_C"/>
    <property type="match status" value="1"/>
</dbReference>
<dbReference type="PANTHER" id="PTHR31284">
    <property type="entry name" value="ACID PHOSPHATASE-LIKE PROTEIN"/>
    <property type="match status" value="1"/>
</dbReference>
<organism evidence="3 4">
    <name type="scientific">Terrimonas rubra</name>
    <dbReference type="NCBI Taxonomy" id="1035890"/>
    <lineage>
        <taxon>Bacteria</taxon>
        <taxon>Pseudomonadati</taxon>
        <taxon>Bacteroidota</taxon>
        <taxon>Chitinophagia</taxon>
        <taxon>Chitinophagales</taxon>
        <taxon>Chitinophagaceae</taxon>
        <taxon>Terrimonas</taxon>
    </lineage>
</organism>
<keyword evidence="1 2" id="KW-0732">Signal</keyword>
<keyword evidence="3" id="KW-0449">Lipoprotein</keyword>
<sequence>MKKNWLILSVITCLLVTACSPKVQKTGAPSASNMVADGKLWSSLFQQKSAEYQALCLQAFNIAQLRVDQAVQQPHNKPLAIITDIDETFLDNSPYAVHRALQGKDYSPETWNQWTAKGIADTLTGGLAFFKYAAAKNITIFYITNRDEQERAGTLANLQRFGFPNADNQHLILRQGSSSKESRRQQVANTHEIILLMGDNLSDFSLLFDKQSTAQRAANVQQLKNEFGKKFIVLPNANYGGWEDAIYGNSHNLTPAQKDSAIKANLSGY</sequence>
<evidence type="ECO:0000256" key="1">
    <source>
        <dbReference type="ARBA" id="ARBA00022729"/>
    </source>
</evidence>
<evidence type="ECO:0000256" key="2">
    <source>
        <dbReference type="SAM" id="SignalP"/>
    </source>
</evidence>
<name>A0ABW6A953_9BACT</name>
<accession>A0ABW6A953</accession>
<feature type="chain" id="PRO_5047031045" evidence="2">
    <location>
        <begin position="19"/>
        <end position="269"/>
    </location>
</feature>
<dbReference type="EMBL" id="JBHUOZ010000003">
    <property type="protein sequence ID" value="MFD2921868.1"/>
    <property type="molecule type" value="Genomic_DNA"/>
</dbReference>
<dbReference type="InterPro" id="IPR023214">
    <property type="entry name" value="HAD_sf"/>
</dbReference>
<dbReference type="InterPro" id="IPR006423">
    <property type="entry name" value="Lipo_e_P4"/>
</dbReference>
<dbReference type="SFLD" id="SFLDG01125">
    <property type="entry name" value="C1.1:_Acid_Phosphatase_Like"/>
    <property type="match status" value="1"/>
</dbReference>
<dbReference type="Gene3D" id="3.40.50.1000">
    <property type="entry name" value="HAD superfamily/HAD-like"/>
    <property type="match status" value="1"/>
</dbReference>
<dbReference type="SFLD" id="SFLDS00003">
    <property type="entry name" value="Haloacid_Dehalogenase"/>
    <property type="match status" value="1"/>
</dbReference>
<dbReference type="RefSeq" id="WP_386103011.1">
    <property type="nucleotide sequence ID" value="NZ_JBHUOZ010000003.1"/>
</dbReference>
<keyword evidence="4" id="KW-1185">Reference proteome</keyword>
<dbReference type="SUPFAM" id="SSF56784">
    <property type="entry name" value="HAD-like"/>
    <property type="match status" value="1"/>
</dbReference>
<dbReference type="NCBIfam" id="TIGR01533">
    <property type="entry name" value="lipo_e_P4"/>
    <property type="match status" value="1"/>
</dbReference>